<dbReference type="AlphaFoldDB" id="A0A2V1IJK7"/>
<organism evidence="1 2">
    <name type="scientific">Duncaniella muris</name>
    <dbReference type="NCBI Taxonomy" id="2094150"/>
    <lineage>
        <taxon>Bacteria</taxon>
        <taxon>Pseudomonadati</taxon>
        <taxon>Bacteroidota</taxon>
        <taxon>Bacteroidia</taxon>
        <taxon>Bacteroidales</taxon>
        <taxon>Muribaculaceae</taxon>
        <taxon>Duncaniella</taxon>
    </lineage>
</organism>
<proteinExistence type="predicted"/>
<dbReference type="PANTHER" id="PTHR37816:SF3">
    <property type="entry name" value="MODULATES DNA TOPOLOGY"/>
    <property type="match status" value="1"/>
</dbReference>
<dbReference type="EMBL" id="PUEC01000018">
    <property type="protein sequence ID" value="PWB01849.1"/>
    <property type="molecule type" value="Genomic_DNA"/>
</dbReference>
<dbReference type="Gene3D" id="3.40.50.300">
    <property type="entry name" value="P-loop containing nucleotide triphosphate hydrolases"/>
    <property type="match status" value="1"/>
</dbReference>
<dbReference type="InterPro" id="IPR027417">
    <property type="entry name" value="P-loop_NTPase"/>
</dbReference>
<name>A0A2V1IJK7_9BACT</name>
<keyword evidence="1" id="KW-0808">Transferase</keyword>
<evidence type="ECO:0000313" key="2">
    <source>
        <dbReference type="Proteomes" id="UP000244905"/>
    </source>
</evidence>
<keyword evidence="1" id="KW-0418">Kinase</keyword>
<dbReference type="InterPro" id="IPR052922">
    <property type="entry name" value="Cytidylate_Kinase-2"/>
</dbReference>
<dbReference type="Proteomes" id="UP000244905">
    <property type="component" value="Unassembled WGS sequence"/>
</dbReference>
<protein>
    <submittedName>
        <fullName evidence="1">Adenylate kinase</fullName>
    </submittedName>
</protein>
<accession>A0A2V1IJK7</accession>
<dbReference type="SUPFAM" id="SSF52540">
    <property type="entry name" value="P-loop containing nucleoside triphosphate hydrolases"/>
    <property type="match status" value="1"/>
</dbReference>
<comment type="caution">
    <text evidence="1">The sequence shown here is derived from an EMBL/GenBank/DDBJ whole genome shotgun (WGS) entry which is preliminary data.</text>
</comment>
<dbReference type="PANTHER" id="PTHR37816">
    <property type="entry name" value="YALI0E33011P"/>
    <property type="match status" value="1"/>
</dbReference>
<dbReference type="RefSeq" id="WP_107032569.1">
    <property type="nucleotide sequence ID" value="NZ_CAJSYL010000008.1"/>
</dbReference>
<keyword evidence="2" id="KW-1185">Reference proteome</keyword>
<sequence>MKHILIIGCPGAGKSTFARKLAAKTGLPLYYLDMIWHKPDRTTVTHDEFDTRLSEILNYEDWIIDGNYLRTLPMRLQKADTVFLFDLPSEACIDGAISRLGRPREDIPWTEFVLDEEFRQWILNFSSDQLPVINLLLDNFSGNVIKFTSRAQADKYVIDKLLTSNDNASS</sequence>
<dbReference type="GO" id="GO:0016301">
    <property type="term" value="F:kinase activity"/>
    <property type="evidence" value="ECO:0007669"/>
    <property type="project" value="UniProtKB-KW"/>
</dbReference>
<reference evidence="2" key="1">
    <citation type="submission" date="2018-02" db="EMBL/GenBank/DDBJ databases">
        <authorList>
            <person name="Clavel T."/>
            <person name="Strowig T."/>
        </authorList>
    </citation>
    <scope>NUCLEOTIDE SEQUENCE [LARGE SCALE GENOMIC DNA]</scope>
    <source>
        <strain evidence="2">DSM 103720</strain>
    </source>
</reference>
<gene>
    <name evidence="1" type="ORF">C5O23_08545</name>
</gene>
<evidence type="ECO:0000313" key="1">
    <source>
        <dbReference type="EMBL" id="PWB01849.1"/>
    </source>
</evidence>